<feature type="region of interest" description="Disordered" evidence="1">
    <location>
        <begin position="1478"/>
        <end position="1644"/>
    </location>
</feature>
<feature type="compositionally biased region" description="Low complexity" evidence="1">
    <location>
        <begin position="1525"/>
        <end position="1538"/>
    </location>
</feature>
<dbReference type="EMBL" id="BOML01000022">
    <property type="protein sequence ID" value="GIE01545.1"/>
    <property type="molecule type" value="Genomic_DNA"/>
</dbReference>
<keyword evidence="2" id="KW-0812">Transmembrane</keyword>
<keyword evidence="2" id="KW-0472">Membrane</keyword>
<feature type="compositionally biased region" description="Basic residues" evidence="1">
    <location>
        <begin position="1628"/>
        <end position="1638"/>
    </location>
</feature>
<reference evidence="3 4" key="1">
    <citation type="submission" date="2021-01" db="EMBL/GenBank/DDBJ databases">
        <title>Whole genome shotgun sequence of Actinoplanes durhamensis NBRC 14914.</title>
        <authorList>
            <person name="Komaki H."/>
            <person name="Tamura T."/>
        </authorList>
    </citation>
    <scope>NUCLEOTIDE SEQUENCE [LARGE SCALE GENOMIC DNA]</scope>
    <source>
        <strain evidence="3 4">NBRC 14914</strain>
    </source>
</reference>
<keyword evidence="4" id="KW-1185">Reference proteome</keyword>
<feature type="compositionally biased region" description="Basic and acidic residues" evidence="1">
    <location>
        <begin position="1429"/>
        <end position="1439"/>
    </location>
</feature>
<organism evidence="3 4">
    <name type="scientific">Paractinoplanes durhamensis</name>
    <dbReference type="NCBI Taxonomy" id="113563"/>
    <lineage>
        <taxon>Bacteria</taxon>
        <taxon>Bacillati</taxon>
        <taxon>Actinomycetota</taxon>
        <taxon>Actinomycetes</taxon>
        <taxon>Micromonosporales</taxon>
        <taxon>Micromonosporaceae</taxon>
        <taxon>Paractinoplanes</taxon>
    </lineage>
</organism>
<feature type="compositionally biased region" description="Basic residues" evidence="1">
    <location>
        <begin position="1608"/>
        <end position="1621"/>
    </location>
</feature>
<evidence type="ECO:0000313" key="3">
    <source>
        <dbReference type="EMBL" id="GIE01545.1"/>
    </source>
</evidence>
<feature type="compositionally biased region" description="Basic residues" evidence="1">
    <location>
        <begin position="1589"/>
        <end position="1600"/>
    </location>
</feature>
<dbReference type="Gene3D" id="2.40.10.120">
    <property type="match status" value="1"/>
</dbReference>
<evidence type="ECO:0000313" key="4">
    <source>
        <dbReference type="Proteomes" id="UP000637628"/>
    </source>
</evidence>
<feature type="compositionally biased region" description="Basic residues" evidence="1">
    <location>
        <begin position="1417"/>
        <end position="1428"/>
    </location>
</feature>
<feature type="compositionally biased region" description="Low complexity" evidence="1">
    <location>
        <begin position="1188"/>
        <end position="1203"/>
    </location>
</feature>
<name>A0ABQ3YVB7_9ACTN</name>
<dbReference type="InterPro" id="IPR009003">
    <property type="entry name" value="Peptidase_S1_PA"/>
</dbReference>
<accession>A0ABQ3YVB7</accession>
<feature type="compositionally biased region" description="Low complexity" evidence="1">
    <location>
        <begin position="1572"/>
        <end position="1586"/>
    </location>
</feature>
<dbReference type="Pfam" id="PF13365">
    <property type="entry name" value="Trypsin_2"/>
    <property type="match status" value="1"/>
</dbReference>
<dbReference type="Gene3D" id="3.40.50.300">
    <property type="entry name" value="P-loop containing nucleotide triphosphate hydrolases"/>
    <property type="match status" value="1"/>
</dbReference>
<comment type="caution">
    <text evidence="3">The sequence shown here is derived from an EMBL/GenBank/DDBJ whole genome shotgun (WGS) entry which is preliminary data.</text>
</comment>
<feature type="compositionally biased region" description="Basic residues" evidence="1">
    <location>
        <begin position="1547"/>
        <end position="1556"/>
    </location>
</feature>
<proteinExistence type="predicted"/>
<feature type="region of interest" description="Disordered" evidence="1">
    <location>
        <begin position="1185"/>
        <end position="1461"/>
    </location>
</feature>
<gene>
    <name evidence="3" type="ORF">Adu01nite_28950</name>
</gene>
<feature type="compositionally biased region" description="Basic and acidic residues" evidence="1">
    <location>
        <begin position="1401"/>
        <end position="1416"/>
    </location>
</feature>
<feature type="compositionally biased region" description="Basic residues" evidence="1">
    <location>
        <begin position="1247"/>
        <end position="1260"/>
    </location>
</feature>
<dbReference type="InterPro" id="IPR027417">
    <property type="entry name" value="P-loop_NTPase"/>
</dbReference>
<feature type="compositionally biased region" description="Basic and acidic residues" evidence="1">
    <location>
        <begin position="1382"/>
        <end position="1394"/>
    </location>
</feature>
<evidence type="ECO:0000256" key="1">
    <source>
        <dbReference type="SAM" id="MobiDB-lite"/>
    </source>
</evidence>
<keyword evidence="2" id="KW-1133">Transmembrane helix</keyword>
<protein>
    <recommendedName>
        <fullName evidence="5">Serine protease</fullName>
    </recommendedName>
</protein>
<evidence type="ECO:0008006" key="5">
    <source>
        <dbReference type="Google" id="ProtNLM"/>
    </source>
</evidence>
<dbReference type="SUPFAM" id="SSF50494">
    <property type="entry name" value="Trypsin-like serine proteases"/>
    <property type="match status" value="1"/>
</dbReference>
<evidence type="ECO:0000256" key="2">
    <source>
        <dbReference type="SAM" id="Phobius"/>
    </source>
</evidence>
<feature type="transmembrane region" description="Helical" evidence="2">
    <location>
        <begin position="147"/>
        <end position="168"/>
    </location>
</feature>
<sequence length="1644" mass="176678">MVMAQRAEQVSLDAGKPRRGSGYLIAPGLVVTARHLLDGLDGPAGLRVTRLTGGDLTVAEIIRPGDKALDVALLRVQSDETDETPTIAITDVDEPVEVLTTGFPRVQREAADRRPEGVRGTSAPLSGPRDMISVDVMSSAPIEEAGWSGFSGAALFTLGGVLIGVIVADHRGFGGRRLEAVPVSLLLADPRLRPALPRDWQSGSARQYLSNLLAFRMGSGQAIRVRSFAPMMTAALRESLLTSWIRPLRAEYQVVPFIGREEALAVLSGWLAGPTDRVSFAVVTGPAGSGKSRTAAELCRRAIADGWVAGPTETGSEPAGADLANLRMPVLLVQDYMDNSAEPAAKFIESAVVTDRKEPVRILFLVRSAERFLKRLRAAMQLSYLKPAEVVRLQAHELTAAERAEHYATASAAFAALRGVERPAGDRPLAAFPTPLLVHAQALADLQDGPGPAGPADPDARAYELLDQLLFREDDKVWEPALAEFTGNPDTREDCFAIATVVDAYSAGDAGRLLTLAHGLTRKVEVATGIAERMAELYADEGFLPPVQPDLLGERLVERRLLDSRKIDELFVVADAPAQRSRMLEILLRMCGSPYPTARSKAVAALERILAAHLTALVGQAIALNSAAPDPATDALPDRVAAALSVARVPAAAVEAAGIEFPLGSRMQALAAAVYEQAAQAAEEGQDQDALIELLQKATRARLFAGQPDAALPLSARMMSFTGRLPAVGRHQQLGKILGSQSLVRISVGNVEGALDSAQRAVRAIEDAIQESADPDRFAATLAESRNILAQVLMAAAEPIQAMQVLAVTIDDIDLLPRAAALETLGVRTMLAFMQGDLAGAQWASTRARELSGPGSHHYAAHTGQLALLHAMAGDGPAALRFAAEAVEAVDALPDQPAEPVRLQSATVRFQAAMAFADHDEDIATRYLGEAVDRMRRLHDEAPELYGFFYVMYSLIWAVLQPEGEVLREVSIIAGIADELFHQRPGVNWPMLPITAAVHAAALVDAERADDAPAVFDEAIAKLRRIESPVRAAVIADLLTQKVQLMFEHLEDDSAALGPAVEARRAYEVLAADEPERFLAQLVDTEIGEMLALGMSDRDEDALRAAGNAVRNAGRLVELTGGDASLRVRSQALSVRGKLLRAYDRPAEALTDFRQARADLLGVMPIDDDEDEVDELDQNIRELEEELGAGPPAGRAALPAPARVHAPEPEQASVAEHHDVPADLRLPPGHRPTAAPEAEAEPERQGQGRRRDRLRHARQRLRVDAGQPGERRPAQPPDPAPAELAQGTRQLDQGPVRTGGRRAEPAGGLGLRGPRAVVAELSVQTGGTRPARLRVRLQDGPGRPADQQGGGPPRRNRRPRPGPAGAPVHRFDPGADAQARGDGGDEGNRPDHGGHPVVHHGAGDLVRRAEADDARRGRGGRARPRRPGGHRDRAGDRRPLLRPGRGAAEPGQELADRRRAAVHDRRLWRRHDRHLRLRLHHGRGTAPAGRDRGRQHRGGTRLAVHQPGFPPDAVAAAARPRRVRPVGAGARQPAQRGGEQLGGGKAARGRGHRRRRAAGDLRRHQHRHPGRVVEAAAEAGATPADRGGQRRPTHSARHRRAGADVVRRGHRPHRRPGPARLRRAERAGRRRARHRAAGRRVLGQ</sequence>
<dbReference type="Proteomes" id="UP000637628">
    <property type="component" value="Unassembled WGS sequence"/>
</dbReference>